<dbReference type="HAMAP" id="MF_00537">
    <property type="entry name" value="Ribosomal_uS14_1"/>
    <property type="match status" value="1"/>
</dbReference>
<dbReference type="PANTHER" id="PTHR19836">
    <property type="entry name" value="30S RIBOSOMAL PROTEIN S14"/>
    <property type="match status" value="1"/>
</dbReference>
<reference evidence="10 11" key="1">
    <citation type="submission" date="2018-10" db="EMBL/GenBank/DDBJ databases">
        <title>Isolation, diversity and antifungal activity of actinobacteria from wheat.</title>
        <authorList>
            <person name="Han C."/>
        </authorList>
    </citation>
    <scope>NUCLEOTIDE SEQUENCE [LARGE SCALE GENOMIC DNA]</scope>
    <source>
        <strain evidence="10 11">NEAU-YY56</strain>
    </source>
</reference>
<dbReference type="EMBL" id="RFFI01000033">
    <property type="protein sequence ID" value="RMI12617.1"/>
    <property type="molecule type" value="Genomic_DNA"/>
</dbReference>
<dbReference type="AlphaFoldDB" id="A0A3M2JF24"/>
<gene>
    <name evidence="9" type="primary">rpsN</name>
    <name evidence="10" type="ORF">EBM89_07870</name>
</gene>
<dbReference type="Pfam" id="PF00253">
    <property type="entry name" value="Ribosomal_S14"/>
    <property type="match status" value="1"/>
</dbReference>
<dbReference type="OrthoDB" id="9810484at2"/>
<dbReference type="GO" id="GO:0006412">
    <property type="term" value="P:translation"/>
    <property type="evidence" value="ECO:0007669"/>
    <property type="project" value="UniProtKB-UniRule"/>
</dbReference>
<comment type="subunit">
    <text evidence="8 9">Part of the 30S ribosomal subunit. Contacts proteins S3 and S10.</text>
</comment>
<dbReference type="Proteomes" id="UP000269289">
    <property type="component" value="Unassembled WGS sequence"/>
</dbReference>
<evidence type="ECO:0000256" key="9">
    <source>
        <dbReference type="HAMAP-Rule" id="MF_00537"/>
    </source>
</evidence>
<evidence type="ECO:0000313" key="11">
    <source>
        <dbReference type="Proteomes" id="UP000269289"/>
    </source>
</evidence>
<dbReference type="PANTHER" id="PTHR19836:SF23">
    <property type="entry name" value="SMALL RIBOSOMAL SUBUNIT PROTEIN US14A"/>
    <property type="match status" value="1"/>
</dbReference>
<keyword evidence="11" id="KW-1185">Reference proteome</keyword>
<evidence type="ECO:0000313" key="10">
    <source>
        <dbReference type="EMBL" id="RMI12617.1"/>
    </source>
</evidence>
<protein>
    <recommendedName>
        <fullName evidence="7 9">Small ribosomal subunit protein uS14</fullName>
    </recommendedName>
</protein>
<dbReference type="GO" id="GO:0019843">
    <property type="term" value="F:rRNA binding"/>
    <property type="evidence" value="ECO:0007669"/>
    <property type="project" value="UniProtKB-UniRule"/>
</dbReference>
<dbReference type="NCBIfam" id="NF006477">
    <property type="entry name" value="PRK08881.1"/>
    <property type="match status" value="1"/>
</dbReference>
<evidence type="ECO:0000256" key="6">
    <source>
        <dbReference type="ARBA" id="ARBA00023274"/>
    </source>
</evidence>
<evidence type="ECO:0000256" key="4">
    <source>
        <dbReference type="ARBA" id="ARBA00022884"/>
    </source>
</evidence>
<dbReference type="GO" id="GO:0003735">
    <property type="term" value="F:structural constituent of ribosome"/>
    <property type="evidence" value="ECO:0007669"/>
    <property type="project" value="InterPro"/>
</dbReference>
<dbReference type="Gene3D" id="1.10.287.1480">
    <property type="match status" value="1"/>
</dbReference>
<evidence type="ECO:0000256" key="2">
    <source>
        <dbReference type="ARBA" id="ARBA00009083"/>
    </source>
</evidence>
<evidence type="ECO:0000256" key="8">
    <source>
        <dbReference type="ARBA" id="ARBA00047110"/>
    </source>
</evidence>
<accession>A0A3M2JF24</accession>
<comment type="similarity">
    <text evidence="2 9">Belongs to the universal ribosomal protein uS14 family.</text>
</comment>
<comment type="function">
    <text evidence="1 9">Binds 16S rRNA, required for the assembly of 30S particles and may also be responsible for determining the conformation of the 16S rRNA at the A site.</text>
</comment>
<dbReference type="RefSeq" id="WP_122148893.1">
    <property type="nucleotide sequence ID" value="NZ_RFFI01000033.1"/>
</dbReference>
<keyword evidence="6 9" id="KW-0687">Ribonucleoprotein</keyword>
<dbReference type="GO" id="GO:0005737">
    <property type="term" value="C:cytoplasm"/>
    <property type="evidence" value="ECO:0007669"/>
    <property type="project" value="UniProtKB-ARBA"/>
</dbReference>
<dbReference type="FunFam" id="1.10.287.1480:FF:000001">
    <property type="entry name" value="30S ribosomal protein S14"/>
    <property type="match status" value="1"/>
</dbReference>
<name>A0A3M2JF24_9CELL</name>
<sequence>MAKKSKIARNEQRKEVVARYAEQRLALKRAAVNPHASAEERALARAALHALPRDASPTRVRNRDVADGRPRGYVGKFGLSRVRMRQMAHRGELPGVTKSSW</sequence>
<evidence type="ECO:0000256" key="3">
    <source>
        <dbReference type="ARBA" id="ARBA00022730"/>
    </source>
</evidence>
<dbReference type="InterPro" id="IPR001209">
    <property type="entry name" value="Ribosomal_uS14"/>
</dbReference>
<keyword evidence="3 9" id="KW-0699">rRNA-binding</keyword>
<comment type="caution">
    <text evidence="10">The sequence shown here is derived from an EMBL/GenBank/DDBJ whole genome shotgun (WGS) entry which is preliminary data.</text>
</comment>
<evidence type="ECO:0000256" key="1">
    <source>
        <dbReference type="ARBA" id="ARBA00003686"/>
    </source>
</evidence>
<evidence type="ECO:0000256" key="7">
    <source>
        <dbReference type="ARBA" id="ARBA00035167"/>
    </source>
</evidence>
<dbReference type="SUPFAM" id="SSF57716">
    <property type="entry name" value="Glucocorticoid receptor-like (DNA-binding domain)"/>
    <property type="match status" value="1"/>
</dbReference>
<keyword evidence="4 9" id="KW-0694">RNA-binding</keyword>
<proteinExistence type="inferred from homology"/>
<organism evidence="10 11">
    <name type="scientific">Cellulomonas triticagri</name>
    <dbReference type="NCBI Taxonomy" id="2483352"/>
    <lineage>
        <taxon>Bacteria</taxon>
        <taxon>Bacillati</taxon>
        <taxon>Actinomycetota</taxon>
        <taxon>Actinomycetes</taxon>
        <taxon>Micrococcales</taxon>
        <taxon>Cellulomonadaceae</taxon>
        <taxon>Cellulomonas</taxon>
    </lineage>
</organism>
<evidence type="ECO:0000256" key="5">
    <source>
        <dbReference type="ARBA" id="ARBA00022980"/>
    </source>
</evidence>
<dbReference type="InterPro" id="IPR023036">
    <property type="entry name" value="Ribosomal_uS14_bac/plastid"/>
</dbReference>
<dbReference type="GO" id="GO:0015935">
    <property type="term" value="C:small ribosomal subunit"/>
    <property type="evidence" value="ECO:0007669"/>
    <property type="project" value="TreeGrafter"/>
</dbReference>
<keyword evidence="5 9" id="KW-0689">Ribosomal protein</keyword>